<accession>A0A914UJ94</accession>
<dbReference type="PANTHER" id="PTHR11571">
    <property type="entry name" value="GLUTATHIONE S-TRANSFERASE"/>
    <property type="match status" value="1"/>
</dbReference>
<feature type="domain" description="GST N-terminal" evidence="1">
    <location>
        <begin position="2"/>
        <end position="79"/>
    </location>
</feature>
<evidence type="ECO:0000259" key="2">
    <source>
        <dbReference type="PROSITE" id="PS50405"/>
    </source>
</evidence>
<feature type="domain" description="GST C-terminal" evidence="2">
    <location>
        <begin position="81"/>
        <end position="204"/>
    </location>
</feature>
<dbReference type="InterPro" id="IPR010987">
    <property type="entry name" value="Glutathione-S-Trfase_C-like"/>
</dbReference>
<reference evidence="4" key="1">
    <citation type="submission" date="2022-11" db="UniProtKB">
        <authorList>
            <consortium name="WormBaseParasite"/>
        </authorList>
    </citation>
    <scope>IDENTIFICATION</scope>
</reference>
<dbReference type="SUPFAM" id="SSF52833">
    <property type="entry name" value="Thioredoxin-like"/>
    <property type="match status" value="1"/>
</dbReference>
<evidence type="ECO:0000313" key="4">
    <source>
        <dbReference type="WBParaSite" id="PSAMB.scaffold1043size36730.g10574.t1"/>
    </source>
</evidence>
<dbReference type="CDD" id="cd03192">
    <property type="entry name" value="GST_C_Sigma_like"/>
    <property type="match status" value="1"/>
</dbReference>
<dbReference type="CDD" id="cd03039">
    <property type="entry name" value="GST_N_Sigma_like"/>
    <property type="match status" value="1"/>
</dbReference>
<dbReference type="InterPro" id="IPR004046">
    <property type="entry name" value="GST_C"/>
</dbReference>
<sequence length="204" mass="23752">MPTYKLYYFNSRGRMEPARLLFHLAGVPYEDIRFEREDWPKHKEEMPWGQVPVMEVDGKKIAESNAIYQYLAKQFGYNGKTDLEAAEILELLDTINDIFGYMRPAFHAKEEEEKKKLMASVSAEHVAPYLARLDKRLAANGTGYFVGKDLTIADITFMEVLTMMKERVAPGLVEKHPKLIEFVDRIKAQPKIKEWIEKRPKTEH</sequence>
<name>A0A914UJ94_9BILA</name>
<dbReference type="WBParaSite" id="PSAMB.scaffold1043size36730.g10574.t1">
    <property type="protein sequence ID" value="PSAMB.scaffold1043size36730.g10574.t1"/>
    <property type="gene ID" value="PSAMB.scaffold1043size36730.g10574"/>
</dbReference>
<organism evidence="3 4">
    <name type="scientific">Plectus sambesii</name>
    <dbReference type="NCBI Taxonomy" id="2011161"/>
    <lineage>
        <taxon>Eukaryota</taxon>
        <taxon>Metazoa</taxon>
        <taxon>Ecdysozoa</taxon>
        <taxon>Nematoda</taxon>
        <taxon>Chromadorea</taxon>
        <taxon>Plectida</taxon>
        <taxon>Plectina</taxon>
        <taxon>Plectoidea</taxon>
        <taxon>Plectidae</taxon>
        <taxon>Plectus</taxon>
    </lineage>
</organism>
<evidence type="ECO:0000313" key="3">
    <source>
        <dbReference type="Proteomes" id="UP000887566"/>
    </source>
</evidence>
<dbReference type="FunFam" id="1.20.1050.10:FF:000030">
    <property type="entry name" value="Glutathione S-transferase S1"/>
    <property type="match status" value="1"/>
</dbReference>
<dbReference type="Pfam" id="PF02798">
    <property type="entry name" value="GST_N"/>
    <property type="match status" value="1"/>
</dbReference>
<dbReference type="FunFam" id="3.40.30.10:FF:000189">
    <property type="entry name" value="Glutathione S-Transferase"/>
    <property type="match status" value="1"/>
</dbReference>
<dbReference type="InterPro" id="IPR040079">
    <property type="entry name" value="Glutathione_S-Trfase"/>
</dbReference>
<dbReference type="SFLD" id="SFLDG00363">
    <property type="entry name" value="AMPS_(cytGST):_Alpha-__Mu-__Pi"/>
    <property type="match status" value="1"/>
</dbReference>
<dbReference type="Gene3D" id="1.20.1050.10">
    <property type="match status" value="1"/>
</dbReference>
<dbReference type="GO" id="GO:0004364">
    <property type="term" value="F:glutathione transferase activity"/>
    <property type="evidence" value="ECO:0007669"/>
    <property type="project" value="UniProtKB-ARBA"/>
</dbReference>
<dbReference type="PROSITE" id="PS50405">
    <property type="entry name" value="GST_CTER"/>
    <property type="match status" value="1"/>
</dbReference>
<dbReference type="InterPro" id="IPR036249">
    <property type="entry name" value="Thioredoxin-like_sf"/>
</dbReference>
<dbReference type="SFLD" id="SFLDG01205">
    <property type="entry name" value="AMPS.1"/>
    <property type="match status" value="1"/>
</dbReference>
<proteinExistence type="predicted"/>
<dbReference type="PROSITE" id="PS50404">
    <property type="entry name" value="GST_NTER"/>
    <property type="match status" value="1"/>
</dbReference>
<dbReference type="Proteomes" id="UP000887566">
    <property type="component" value="Unplaced"/>
</dbReference>
<protein>
    <submittedName>
        <fullName evidence="4">Uncharacterized protein</fullName>
    </submittedName>
</protein>
<dbReference type="AlphaFoldDB" id="A0A914UJ94"/>
<dbReference type="Pfam" id="PF14497">
    <property type="entry name" value="GST_C_3"/>
    <property type="match status" value="1"/>
</dbReference>
<dbReference type="GO" id="GO:0006749">
    <property type="term" value="P:glutathione metabolic process"/>
    <property type="evidence" value="ECO:0007669"/>
    <property type="project" value="TreeGrafter"/>
</dbReference>
<dbReference type="InterPro" id="IPR036282">
    <property type="entry name" value="Glutathione-S-Trfase_C_sf"/>
</dbReference>
<dbReference type="Gene3D" id="3.40.30.10">
    <property type="entry name" value="Glutaredoxin"/>
    <property type="match status" value="1"/>
</dbReference>
<dbReference type="SUPFAM" id="SSF47616">
    <property type="entry name" value="GST C-terminal domain-like"/>
    <property type="match status" value="1"/>
</dbReference>
<dbReference type="SFLD" id="SFLDS00019">
    <property type="entry name" value="Glutathione_Transferase_(cytos"/>
    <property type="match status" value="1"/>
</dbReference>
<keyword evidence="3" id="KW-1185">Reference proteome</keyword>
<evidence type="ECO:0000259" key="1">
    <source>
        <dbReference type="PROSITE" id="PS50404"/>
    </source>
</evidence>
<dbReference type="PANTHER" id="PTHR11571:SF150">
    <property type="entry name" value="GLUTATHIONE S-TRANSFERASE"/>
    <property type="match status" value="1"/>
</dbReference>
<dbReference type="InterPro" id="IPR004045">
    <property type="entry name" value="Glutathione_S-Trfase_N"/>
</dbReference>
<dbReference type="InterPro" id="IPR050213">
    <property type="entry name" value="GST_superfamily"/>
</dbReference>